<evidence type="ECO:0000256" key="1">
    <source>
        <dbReference type="SAM" id="MobiDB-lite"/>
    </source>
</evidence>
<name>A0A7G1P9N8_9ACTN</name>
<organism evidence="3 4">
    <name type="scientific">Streptomyces aurantiacus</name>
    <dbReference type="NCBI Taxonomy" id="47760"/>
    <lineage>
        <taxon>Bacteria</taxon>
        <taxon>Bacillati</taxon>
        <taxon>Actinomycetota</taxon>
        <taxon>Actinomycetes</taxon>
        <taxon>Kitasatosporales</taxon>
        <taxon>Streptomycetaceae</taxon>
        <taxon>Streptomyces</taxon>
        <taxon>Streptomyces aurantiacus group</taxon>
    </lineage>
</organism>
<dbReference type="EMBL" id="AP023440">
    <property type="protein sequence ID" value="BCL30624.1"/>
    <property type="molecule type" value="Genomic_DNA"/>
</dbReference>
<keyword evidence="2" id="KW-1133">Transmembrane helix</keyword>
<dbReference type="Proteomes" id="UP000516444">
    <property type="component" value="Chromosome"/>
</dbReference>
<keyword evidence="2" id="KW-0472">Membrane</keyword>
<keyword evidence="2" id="KW-0812">Transmembrane</keyword>
<accession>A0A7G1P9N8</accession>
<proteinExistence type="predicted"/>
<evidence type="ECO:0000313" key="3">
    <source>
        <dbReference type="EMBL" id="BCL30624.1"/>
    </source>
</evidence>
<reference evidence="3 4" key="1">
    <citation type="journal article" date="2014" name="Int. J. Syst. Evol. Microbiol.">
        <title>Complete genome sequence of Corynebacterium casei LMG S-19264T (=DSM 44701T), isolated from a smear-ripened cheese.</title>
        <authorList>
            <consortium name="US DOE Joint Genome Institute (JGI-PGF)"/>
            <person name="Walter F."/>
            <person name="Albersmeier A."/>
            <person name="Kalinowski J."/>
            <person name="Ruckert C."/>
        </authorList>
    </citation>
    <scope>NUCLEOTIDE SEQUENCE [LARGE SCALE GENOMIC DNA]</scope>
    <source>
        <strain evidence="3 4">JCM 4677</strain>
    </source>
</reference>
<dbReference type="AlphaFoldDB" id="A0A7G1P9N8"/>
<protein>
    <submittedName>
        <fullName evidence="3">Uncharacterized protein</fullName>
    </submittedName>
</protein>
<sequence>MRHPVRHPGRAAGTGVRYVCTVDKKNALRAGALAAGTTLMMLLMSSPALAVTRDDGDDPGQGLSVIETLGLYVVAPIGLFLLIAGLVWVLDGSSDRRPKRKPGGKGQGKMQGKDQVSATSS</sequence>
<dbReference type="KEGG" id="sgm:GCM10017557_54830"/>
<feature type="region of interest" description="Disordered" evidence="1">
    <location>
        <begin position="93"/>
        <end position="121"/>
    </location>
</feature>
<evidence type="ECO:0000313" key="4">
    <source>
        <dbReference type="Proteomes" id="UP000516444"/>
    </source>
</evidence>
<gene>
    <name evidence="3" type="ORF">GCM10017557_54830</name>
</gene>
<feature type="transmembrane region" description="Helical" evidence="2">
    <location>
        <begin position="69"/>
        <end position="90"/>
    </location>
</feature>
<evidence type="ECO:0000256" key="2">
    <source>
        <dbReference type="SAM" id="Phobius"/>
    </source>
</evidence>
<feature type="transmembrane region" description="Helical" evidence="2">
    <location>
        <begin position="27"/>
        <end position="49"/>
    </location>
</feature>
<keyword evidence="4" id="KW-1185">Reference proteome</keyword>